<evidence type="ECO:0000256" key="1">
    <source>
        <dbReference type="SAM" id="MobiDB-lite"/>
    </source>
</evidence>
<accession>A0ABQ5IG63</accession>
<evidence type="ECO:0000313" key="2">
    <source>
        <dbReference type="EMBL" id="GJT98659.1"/>
    </source>
</evidence>
<protein>
    <submittedName>
        <fullName evidence="2">Uncharacterized protein</fullName>
    </submittedName>
</protein>
<feature type="region of interest" description="Disordered" evidence="1">
    <location>
        <begin position="450"/>
        <end position="470"/>
    </location>
</feature>
<reference evidence="2" key="2">
    <citation type="submission" date="2022-01" db="EMBL/GenBank/DDBJ databases">
        <authorList>
            <person name="Yamashiro T."/>
            <person name="Shiraishi A."/>
            <person name="Satake H."/>
            <person name="Nakayama K."/>
        </authorList>
    </citation>
    <scope>NUCLEOTIDE SEQUENCE</scope>
</reference>
<reference evidence="2" key="1">
    <citation type="journal article" date="2022" name="Int. J. Mol. Sci.">
        <title>Draft Genome of Tanacetum Coccineum: Genomic Comparison of Closely Related Tanacetum-Family Plants.</title>
        <authorList>
            <person name="Yamashiro T."/>
            <person name="Shiraishi A."/>
            <person name="Nakayama K."/>
            <person name="Satake H."/>
        </authorList>
    </citation>
    <scope>NUCLEOTIDE SEQUENCE</scope>
</reference>
<name>A0ABQ5IG63_9ASTR</name>
<dbReference type="EMBL" id="BQNB010020697">
    <property type="protein sequence ID" value="GJT98659.1"/>
    <property type="molecule type" value="Genomic_DNA"/>
</dbReference>
<gene>
    <name evidence="2" type="ORF">Tco_1094177</name>
</gene>
<proteinExistence type="predicted"/>
<dbReference type="Proteomes" id="UP001151760">
    <property type="component" value="Unassembled WGS sequence"/>
</dbReference>
<organism evidence="2 3">
    <name type="scientific">Tanacetum coccineum</name>
    <dbReference type="NCBI Taxonomy" id="301880"/>
    <lineage>
        <taxon>Eukaryota</taxon>
        <taxon>Viridiplantae</taxon>
        <taxon>Streptophyta</taxon>
        <taxon>Embryophyta</taxon>
        <taxon>Tracheophyta</taxon>
        <taxon>Spermatophyta</taxon>
        <taxon>Magnoliopsida</taxon>
        <taxon>eudicotyledons</taxon>
        <taxon>Gunneridae</taxon>
        <taxon>Pentapetalae</taxon>
        <taxon>asterids</taxon>
        <taxon>campanulids</taxon>
        <taxon>Asterales</taxon>
        <taxon>Asteraceae</taxon>
        <taxon>Asteroideae</taxon>
        <taxon>Anthemideae</taxon>
        <taxon>Anthemidinae</taxon>
        <taxon>Tanacetum</taxon>
    </lineage>
</organism>
<keyword evidence="3" id="KW-1185">Reference proteome</keyword>
<sequence length="470" mass="54324">MLNKDNYIPWSSRLLGYAKSKPNRKLLENSILHGSYVRRMIFELGDPYRIPHVAEDFHLQTNYELTDKEAKQVKADNQAIHIILMGLPEDIYDVVDNYNTTQEKEAGFQLQAGEFDLMVAAAKNEEIEEVNVNCFLMSNLQQASTSSTHANKAPVYDSNGQNDSNVIPVDSSMDPSGGIVKQHPATIEETRAFYKSLYNNLVIEIYKIFKVEIIAIGNQVDERVIHFEKEFLKEADKFVRDFKSLEEEADESLAMIKVLEKENERLLIAVVSQNIMSIVQKIFVENTSNLQTKLERTKEKFETCIIKKKNEYNVFWNNWYKKCEECKYDKISYDKAYNDMLHQIERLQAQLGDFKGKSMNTQCASNSFDSLSKKLNDENVSLEFQVFSLEIESEYLKSIYKNLFDYIKQTRAQTKIKTDSLQEKLNDTIYENATLRAKLYTKFSKQKDEMEGTSANTKFAKPSILGKPPL</sequence>
<comment type="caution">
    <text evidence="2">The sequence shown here is derived from an EMBL/GenBank/DDBJ whole genome shotgun (WGS) entry which is preliminary data.</text>
</comment>
<evidence type="ECO:0000313" key="3">
    <source>
        <dbReference type="Proteomes" id="UP001151760"/>
    </source>
</evidence>